<feature type="compositionally biased region" description="Basic and acidic residues" evidence="1">
    <location>
        <begin position="265"/>
        <end position="282"/>
    </location>
</feature>
<protein>
    <submittedName>
        <fullName evidence="3">Transposase</fullName>
    </submittedName>
</protein>
<name>A0A7W8FYT7_9FIRM</name>
<dbReference type="NCBIfam" id="NF033550">
    <property type="entry name" value="transpos_ISL3"/>
    <property type="match status" value="1"/>
</dbReference>
<dbReference type="Proteomes" id="UP000521313">
    <property type="component" value="Unassembled WGS sequence"/>
</dbReference>
<dbReference type="PANTHER" id="PTHR33498:SF1">
    <property type="entry name" value="TRANSPOSASE FOR INSERTION SEQUENCE ELEMENT IS1557"/>
    <property type="match status" value="1"/>
</dbReference>
<dbReference type="InterPro" id="IPR002560">
    <property type="entry name" value="Transposase_DDE"/>
</dbReference>
<dbReference type="AlphaFoldDB" id="A0A7W8FYT7"/>
<evidence type="ECO:0000313" key="3">
    <source>
        <dbReference type="EMBL" id="MBB5185741.1"/>
    </source>
</evidence>
<sequence>MDFNTFDQEQILSLLDIQNDGSIVIEGIEVIDNIKFVHISKKLEPVYCPKCMCRMHSKGIYTRKVNHHIMQDTMKLFLMVKQRKWYCKHCGLYLNDQFAFLERYSHSSNIVHLLILEMMKDLSVSAAYVARQFHISDTQVHDIFNAYVNLPRLPLPEYISVDEIFLDIGEKDRFAFVIMDFSNGEIIDIVHNRWGSTLEDYFLKIPYEERKNVKGLICDAYRTYLQLPEKYFPNACTILDSFHVVRLITTQLQVYINKVMKKYQKRDEERRNQKNHDTNQDHKKIKPSKEVILLKNYRWVLLKNRDEITYSTRRYYHKLLGMNVDTFTIEKMFLDLDKNFRKLREMKEDYIRFNDTEYENSDQIYLAINALIDKYTKSEQYIFSNFAKFLERFKTPIINSFIQVKVKRKSAREESEYYARLSNGPMESSNRKPKDLKRNSRGFSDFDYTRNRILWSTRKNTAVRGVPRHREEFKKPG</sequence>
<proteinExistence type="predicted"/>
<evidence type="ECO:0000256" key="1">
    <source>
        <dbReference type="SAM" id="MobiDB-lite"/>
    </source>
</evidence>
<comment type="caution">
    <text evidence="3">The sequence shown here is derived from an EMBL/GenBank/DDBJ whole genome shotgun (WGS) entry which is preliminary data.</text>
</comment>
<organism evidence="3 4">
    <name type="scientific">Faecalicoccus acidiformans</name>
    <dbReference type="NCBI Taxonomy" id="915173"/>
    <lineage>
        <taxon>Bacteria</taxon>
        <taxon>Bacillati</taxon>
        <taxon>Bacillota</taxon>
        <taxon>Erysipelotrichia</taxon>
        <taxon>Erysipelotrichales</taxon>
        <taxon>Erysipelotrichaceae</taxon>
        <taxon>Faecalicoccus</taxon>
    </lineage>
</organism>
<dbReference type="InterPro" id="IPR047951">
    <property type="entry name" value="Transpos_ISL3"/>
</dbReference>
<evidence type="ECO:0000313" key="4">
    <source>
        <dbReference type="Proteomes" id="UP000521313"/>
    </source>
</evidence>
<accession>A0A7W8FYT7</accession>
<dbReference type="Pfam" id="PF01610">
    <property type="entry name" value="DDE_Tnp_ISL3"/>
    <property type="match status" value="1"/>
</dbReference>
<reference evidence="3 4" key="1">
    <citation type="submission" date="2020-08" db="EMBL/GenBank/DDBJ databases">
        <title>Genomic Encyclopedia of Type Strains, Phase IV (KMG-IV): sequencing the most valuable type-strain genomes for metagenomic binning, comparative biology and taxonomic classification.</title>
        <authorList>
            <person name="Goeker M."/>
        </authorList>
    </citation>
    <scope>NUCLEOTIDE SEQUENCE [LARGE SCALE GENOMIC DNA]</scope>
    <source>
        <strain evidence="3 4">DSM 26963</strain>
    </source>
</reference>
<dbReference type="PANTHER" id="PTHR33498">
    <property type="entry name" value="TRANSPOSASE FOR INSERTION SEQUENCE ELEMENT IS1557"/>
    <property type="match status" value="1"/>
</dbReference>
<dbReference type="RefSeq" id="WP_183376972.1">
    <property type="nucleotide sequence ID" value="NZ_JACHHD010000030.1"/>
</dbReference>
<dbReference type="EMBL" id="JACHHD010000030">
    <property type="protein sequence ID" value="MBB5185741.1"/>
    <property type="molecule type" value="Genomic_DNA"/>
</dbReference>
<feature type="non-terminal residue" evidence="3">
    <location>
        <position position="477"/>
    </location>
</feature>
<gene>
    <name evidence="3" type="ORF">HNQ43_001824</name>
</gene>
<feature type="domain" description="Transposase IS204/IS1001/IS1096/IS1165 DDE" evidence="2">
    <location>
        <begin position="159"/>
        <end position="453"/>
    </location>
</feature>
<evidence type="ECO:0000259" key="2">
    <source>
        <dbReference type="Pfam" id="PF01610"/>
    </source>
</evidence>
<feature type="region of interest" description="Disordered" evidence="1">
    <location>
        <begin position="265"/>
        <end position="284"/>
    </location>
</feature>